<dbReference type="SUPFAM" id="SSF52540">
    <property type="entry name" value="P-loop containing nucleoside triphosphate hydrolases"/>
    <property type="match status" value="1"/>
</dbReference>
<dbReference type="Proteomes" id="UP000242432">
    <property type="component" value="Unassembled WGS sequence"/>
</dbReference>
<dbReference type="Pfam" id="PF00270">
    <property type="entry name" value="DEAD"/>
    <property type="match status" value="1"/>
</dbReference>
<evidence type="ECO:0000259" key="3">
    <source>
        <dbReference type="PROSITE" id="PS51192"/>
    </source>
</evidence>
<keyword evidence="6" id="KW-1185">Reference proteome</keyword>
<feature type="domain" description="Helicase ATP-binding" evidence="3">
    <location>
        <begin position="34"/>
        <end position="214"/>
    </location>
</feature>
<dbReference type="GO" id="GO:0005524">
    <property type="term" value="F:ATP binding"/>
    <property type="evidence" value="ECO:0007669"/>
    <property type="project" value="UniProtKB-KW"/>
</dbReference>
<dbReference type="PROSITE" id="PS51194">
    <property type="entry name" value="HELICASE_CTER"/>
    <property type="match status" value="1"/>
</dbReference>
<protein>
    <submittedName>
        <fullName evidence="5">ATP-dependent helicase Lhr and Lhr-like helicase</fullName>
    </submittedName>
</protein>
<evidence type="ECO:0000256" key="2">
    <source>
        <dbReference type="ARBA" id="ARBA00022840"/>
    </source>
</evidence>
<reference evidence="6" key="1">
    <citation type="submission" date="2017-02" db="EMBL/GenBank/DDBJ databases">
        <authorList>
            <person name="Varghese N."/>
            <person name="Submissions S."/>
        </authorList>
    </citation>
    <scope>NUCLEOTIDE SEQUENCE [LARGE SCALE GENOMIC DNA]</scope>
    <source>
        <strain evidence="6">DSM 3072</strain>
    </source>
</reference>
<keyword evidence="2" id="KW-0067">ATP-binding</keyword>
<keyword evidence="1" id="KW-0547">Nucleotide-binding</keyword>
<dbReference type="GO" id="GO:0004386">
    <property type="term" value="F:helicase activity"/>
    <property type="evidence" value="ECO:0007669"/>
    <property type="project" value="UniProtKB-KW"/>
</dbReference>
<dbReference type="SMART" id="SM00490">
    <property type="entry name" value="HELICc"/>
    <property type="match status" value="1"/>
</dbReference>
<evidence type="ECO:0000313" key="6">
    <source>
        <dbReference type="Proteomes" id="UP000242432"/>
    </source>
</evidence>
<dbReference type="Pfam" id="PF00271">
    <property type="entry name" value="Helicase_C"/>
    <property type="match status" value="1"/>
</dbReference>
<dbReference type="SMART" id="SM00487">
    <property type="entry name" value="DEXDc"/>
    <property type="match status" value="1"/>
</dbReference>
<dbReference type="EMBL" id="FUXX01000008">
    <property type="protein sequence ID" value="SKA59586.1"/>
    <property type="molecule type" value="Genomic_DNA"/>
</dbReference>
<dbReference type="GO" id="GO:0016887">
    <property type="term" value="F:ATP hydrolysis activity"/>
    <property type="evidence" value="ECO:0007669"/>
    <property type="project" value="TreeGrafter"/>
</dbReference>
<evidence type="ECO:0000313" key="5">
    <source>
        <dbReference type="EMBL" id="SKA59586.1"/>
    </source>
</evidence>
<dbReference type="InterPro" id="IPR001650">
    <property type="entry name" value="Helicase_C-like"/>
</dbReference>
<organism evidence="5 6">
    <name type="scientific">Succinivibrio dextrinosolvens DSM 3072</name>
    <dbReference type="NCBI Taxonomy" id="1123324"/>
    <lineage>
        <taxon>Bacteria</taxon>
        <taxon>Pseudomonadati</taxon>
        <taxon>Pseudomonadota</taxon>
        <taxon>Gammaproteobacteria</taxon>
        <taxon>Aeromonadales</taxon>
        <taxon>Succinivibrionaceae</taxon>
        <taxon>Succinivibrio</taxon>
    </lineage>
</organism>
<dbReference type="AlphaFoldDB" id="A0A1T4V3R1"/>
<evidence type="ECO:0000259" key="4">
    <source>
        <dbReference type="PROSITE" id="PS51194"/>
    </source>
</evidence>
<keyword evidence="5" id="KW-0378">Hydrolase</keyword>
<dbReference type="GO" id="GO:0003677">
    <property type="term" value="F:DNA binding"/>
    <property type="evidence" value="ECO:0007669"/>
    <property type="project" value="TreeGrafter"/>
</dbReference>
<name>A0A1T4V3R1_9GAMM</name>
<dbReference type="Gene3D" id="3.40.50.300">
    <property type="entry name" value="P-loop containing nucleotide triphosphate hydrolases"/>
    <property type="match status" value="2"/>
</dbReference>
<dbReference type="RefSeq" id="WP_078928255.1">
    <property type="nucleotide sequence ID" value="NZ_FUXX01000008.1"/>
</dbReference>
<dbReference type="InterPro" id="IPR011545">
    <property type="entry name" value="DEAD/DEAH_box_helicase_dom"/>
</dbReference>
<evidence type="ECO:0000256" key="1">
    <source>
        <dbReference type="ARBA" id="ARBA00022741"/>
    </source>
</evidence>
<dbReference type="PANTHER" id="PTHR47962:SF5">
    <property type="entry name" value="ATP-DEPENDENT HELICASE LHR-RELATED"/>
    <property type="match status" value="1"/>
</dbReference>
<dbReference type="InterPro" id="IPR052511">
    <property type="entry name" value="ATP-dep_Helicase"/>
</dbReference>
<proteinExistence type="predicted"/>
<dbReference type="STRING" id="83771.SAMN02910357_02123"/>
<dbReference type="InterPro" id="IPR027417">
    <property type="entry name" value="P-loop_NTPase"/>
</dbReference>
<keyword evidence="5" id="KW-0347">Helicase</keyword>
<dbReference type="InterPro" id="IPR014001">
    <property type="entry name" value="Helicase_ATP-bd"/>
</dbReference>
<sequence length="728" mass="82765">MEKDSINLLDIDLKRWMFKKGWQSLLPIQEKSIKPILERKNDVIISASTASGKTEAAFLPALTSIQNSKDLHGIRILYISPLKALINDQYRRLDEMTEFLKINVTPWHGDVSISKKNRILDEPEGIILTTPESLESLLINHKSWIESSMKNLYYVIIDEFHAFMGSQRGYQLQSQLHRIENLIGKRVTRVALSATFSDAHGVMSYLRPNSSIPCEVITAAKSCEDKLSVQIKGYDHIALDNPELEGKVLPKEFDSISDDIFRLLRGSTNLVFCNSRFCTETLAGKLEQKSKSKFVPNEFFPHHGSLSKELRESLEYRLQEGRWPTTAICTATLELGIDISDVSSIAQVEHPITVASLRQRLGRAGRREHNAVLRVFIPEALTDTRKTELYEDTVMTVAMIELLLERWYEPPLEHEYAFSTLLQQTLSVIASYGSVSAKALHELLCKSGPFSLCTPKIYMQFLKCLGEKDLIVQLNDGSLALGLEGEKIVSNWNFYAAFDTPKEFTIEHEGHQIGTIPLSQDLIIGDTFLFAGRGWKVNFFSQERHLIGVKAYPHDAQPLQMNGSAGHIHNEVRKRMFEIYRNKKIPVYLNKVAAKHVQQGIEQFERMQLAKSHIYDGPTGIALFPWQGDKVIRTIVLMLKKESIDASAYKSHIELAYTPKDSLKVAVYNILNYENISGTDLIKKVNNLDREKHDSYISMDLKRMSFAHSELDIDGALEFFSVLRKELS</sequence>
<dbReference type="PANTHER" id="PTHR47962">
    <property type="entry name" value="ATP-DEPENDENT HELICASE LHR-RELATED-RELATED"/>
    <property type="match status" value="1"/>
</dbReference>
<dbReference type="PROSITE" id="PS51192">
    <property type="entry name" value="HELICASE_ATP_BIND_1"/>
    <property type="match status" value="1"/>
</dbReference>
<accession>A0A1T4V3R1</accession>
<gene>
    <name evidence="5" type="ORF">SAMN02745213_00698</name>
</gene>
<feature type="domain" description="Helicase C-terminal" evidence="4">
    <location>
        <begin position="255"/>
        <end position="418"/>
    </location>
</feature>